<feature type="signal peptide" evidence="12">
    <location>
        <begin position="1"/>
        <end position="19"/>
    </location>
</feature>
<comment type="subcellular location">
    <subcellularLocation>
        <location evidence="1 10">Cell outer membrane</location>
        <topology evidence="1 10">Multi-pass membrane protein</topology>
    </subcellularLocation>
</comment>
<evidence type="ECO:0000256" key="6">
    <source>
        <dbReference type="ARBA" id="ARBA00023077"/>
    </source>
</evidence>
<evidence type="ECO:0000313" key="15">
    <source>
        <dbReference type="EMBL" id="AFC23106.1"/>
    </source>
</evidence>
<evidence type="ECO:0000256" key="2">
    <source>
        <dbReference type="ARBA" id="ARBA00022448"/>
    </source>
</evidence>
<evidence type="ECO:0000256" key="5">
    <source>
        <dbReference type="ARBA" id="ARBA00022729"/>
    </source>
</evidence>
<evidence type="ECO:0000256" key="4">
    <source>
        <dbReference type="ARBA" id="ARBA00022692"/>
    </source>
</evidence>
<dbReference type="Gene3D" id="2.40.170.20">
    <property type="entry name" value="TonB-dependent receptor, beta-barrel domain"/>
    <property type="match status" value="1"/>
</dbReference>
<dbReference type="PROSITE" id="PS52016">
    <property type="entry name" value="TONB_DEPENDENT_REC_3"/>
    <property type="match status" value="1"/>
</dbReference>
<feature type="chain" id="PRO_5003604180" evidence="12">
    <location>
        <begin position="20"/>
        <end position="777"/>
    </location>
</feature>
<reference evidence="15 16" key="1">
    <citation type="journal article" date="2012" name="Stand. Genomic Sci.">
        <title>Complete genome sequencing and analysis of Saprospira grandis str. Lewin, a predatory marine bacterium.</title>
        <authorList>
            <person name="Saw J.H."/>
            <person name="Yuryev A."/>
            <person name="Kanbe M."/>
            <person name="Hou S."/>
            <person name="Young A.G."/>
            <person name="Aizawa S."/>
            <person name="Alam M."/>
        </authorList>
    </citation>
    <scope>NUCLEOTIDE SEQUENCE [LARGE SCALE GENOMIC DNA]</scope>
    <source>
        <strain evidence="15 16">Lewin</strain>
    </source>
</reference>
<dbReference type="PANTHER" id="PTHR30069:SF29">
    <property type="entry name" value="HEMOGLOBIN AND HEMOGLOBIN-HAPTOGLOBIN-BINDING PROTEIN 1-RELATED"/>
    <property type="match status" value="1"/>
</dbReference>
<evidence type="ECO:0000256" key="10">
    <source>
        <dbReference type="PROSITE-ProRule" id="PRU01360"/>
    </source>
</evidence>
<evidence type="ECO:0000256" key="12">
    <source>
        <dbReference type="SAM" id="SignalP"/>
    </source>
</evidence>
<dbReference type="Pfam" id="PF00593">
    <property type="entry name" value="TonB_dep_Rec_b-barrel"/>
    <property type="match status" value="1"/>
</dbReference>
<evidence type="ECO:0000256" key="9">
    <source>
        <dbReference type="ARBA" id="ARBA00023237"/>
    </source>
</evidence>
<keyword evidence="7 10" id="KW-0472">Membrane</keyword>
<dbReference type="InterPro" id="IPR008969">
    <property type="entry name" value="CarboxyPept-like_regulatory"/>
</dbReference>
<dbReference type="HOGENOM" id="CLU_016599_0_0_10"/>
<dbReference type="Gene3D" id="2.170.130.10">
    <property type="entry name" value="TonB-dependent receptor, plug domain"/>
    <property type="match status" value="1"/>
</dbReference>
<feature type="domain" description="TonB-dependent receptor-like beta-barrel" evidence="13">
    <location>
        <begin position="288"/>
        <end position="730"/>
    </location>
</feature>
<dbReference type="Pfam" id="PF13715">
    <property type="entry name" value="CarbopepD_reg_2"/>
    <property type="match status" value="1"/>
</dbReference>
<evidence type="ECO:0000256" key="11">
    <source>
        <dbReference type="RuleBase" id="RU003357"/>
    </source>
</evidence>
<dbReference type="RefSeq" id="WP_014373353.1">
    <property type="nucleotide sequence ID" value="NC_016940.1"/>
</dbReference>
<dbReference type="Gene3D" id="2.60.40.1120">
    <property type="entry name" value="Carboxypeptidase-like, regulatory domain"/>
    <property type="match status" value="1"/>
</dbReference>
<evidence type="ECO:0000256" key="8">
    <source>
        <dbReference type="ARBA" id="ARBA00023170"/>
    </source>
</evidence>
<evidence type="ECO:0000313" key="16">
    <source>
        <dbReference type="Proteomes" id="UP000007519"/>
    </source>
</evidence>
<keyword evidence="3 10" id="KW-1134">Transmembrane beta strand</keyword>
<name>H6L8X0_SAPGL</name>
<keyword evidence="2 10" id="KW-0813">Transport</keyword>
<dbReference type="OrthoDB" id="1111684at2"/>
<evidence type="ECO:0000256" key="3">
    <source>
        <dbReference type="ARBA" id="ARBA00022452"/>
    </source>
</evidence>
<keyword evidence="9 10" id="KW-0998">Cell outer membrane</keyword>
<dbReference type="InterPro" id="IPR037066">
    <property type="entry name" value="Plug_dom_sf"/>
</dbReference>
<keyword evidence="6 11" id="KW-0798">TonB box</keyword>
<dbReference type="InterPro" id="IPR000531">
    <property type="entry name" value="Beta-barrel_TonB"/>
</dbReference>
<dbReference type="KEGG" id="sgn:SGRA_0367"/>
<proteinExistence type="inferred from homology"/>
<dbReference type="GO" id="GO:0044718">
    <property type="term" value="P:siderophore transmembrane transport"/>
    <property type="evidence" value="ECO:0007669"/>
    <property type="project" value="TreeGrafter"/>
</dbReference>
<dbReference type="SUPFAM" id="SSF49464">
    <property type="entry name" value="Carboxypeptidase regulatory domain-like"/>
    <property type="match status" value="1"/>
</dbReference>
<dbReference type="AlphaFoldDB" id="H6L8X0"/>
<keyword evidence="16" id="KW-1185">Reference proteome</keyword>
<keyword evidence="4 10" id="KW-0812">Transmembrane</keyword>
<keyword evidence="5 12" id="KW-0732">Signal</keyword>
<dbReference type="Pfam" id="PF07715">
    <property type="entry name" value="Plug"/>
    <property type="match status" value="1"/>
</dbReference>
<sequence>MKLPLVLLFCCLQMASLMAQKYTISGQIQDANSGEDLISATVYASQANAGVVSNVYGFYSLSLPAGEYEIRVNYTGYTEKRILLNLQADTTINFSLSNEEGITLDSAVVVTDVRGDANVNNTQMGTIDLPMEQIKKLPVLMGEVDILKTIQLLPGVLAAGEGNTGFYVRGGGVDQNLLLLDEAVVYNAGHLLGFFSVFNGDAIKNTTLIKGGMPANYGGRLSSVIDIQMKDGNKQNFGAEGGIGLVASRLTFEGPIVKNKGSFLVSGRRTYLFDLAQPFLKGSPFEGTNYYFYDLNLKANYRLSPRDRIYLSGYFGRDVLKLNNPDRDLEFGLNWGNATSTVRWNHLFGDKLFMNASFIFNDYDFSSGGRQDQFSFSVNSGIRDWGGKLSFDYYPNPKHHIKFGGDYTHHQFTPNIAEAVSGEEAFDIAPPIKYAQEAGLYILDDWKISNRLSLNAGLRFSLFQQLGPYTSSLDSTVYGRFEPVKTFYGPEPRISGKYSLTERSSIKAGINIGRQYVHLVANSATTLPTDLWVPSGELVQPQWGIQYALGYFQNFKENTYEFSVEAYYKDLRQQLDYAENYTPTIDQVVEEQFISGKGQAYGLELFLRKQKGDFTGWIAYTLARSTRDFEGILGNQYPSRFDRLHDLSIVGSYDYKRWNFGASFIFGSGSPYTPIKSIYLIGSDPVLEYGLRNSARLPAYHRLDLSASFRLNKKKEKRFSSTLVFSIYNVYNRKNVFFTYTLPEENADSGNLELKSYKVSLFPIIPSISWNFKWRQK</sequence>
<dbReference type="eggNOG" id="COG4771">
    <property type="taxonomic scope" value="Bacteria"/>
</dbReference>
<protein>
    <submittedName>
        <fullName evidence="15">TonB-dependent receptor plug</fullName>
    </submittedName>
</protein>
<dbReference type="InterPro" id="IPR036942">
    <property type="entry name" value="Beta-barrel_TonB_sf"/>
</dbReference>
<dbReference type="InterPro" id="IPR012910">
    <property type="entry name" value="Plug_dom"/>
</dbReference>
<evidence type="ECO:0000256" key="1">
    <source>
        <dbReference type="ARBA" id="ARBA00004571"/>
    </source>
</evidence>
<accession>H6L8X0</accession>
<dbReference type="Proteomes" id="UP000007519">
    <property type="component" value="Chromosome"/>
</dbReference>
<gene>
    <name evidence="15" type="ordered locus">SGRA_0367</name>
</gene>
<dbReference type="GO" id="GO:0015344">
    <property type="term" value="F:siderophore uptake transmembrane transporter activity"/>
    <property type="evidence" value="ECO:0007669"/>
    <property type="project" value="TreeGrafter"/>
</dbReference>
<keyword evidence="8 15" id="KW-0675">Receptor</keyword>
<dbReference type="STRING" id="984262.SGRA_0367"/>
<feature type="domain" description="TonB-dependent receptor plug" evidence="14">
    <location>
        <begin position="143"/>
        <end position="220"/>
    </location>
</feature>
<evidence type="ECO:0000259" key="13">
    <source>
        <dbReference type="Pfam" id="PF00593"/>
    </source>
</evidence>
<evidence type="ECO:0000256" key="7">
    <source>
        <dbReference type="ARBA" id="ARBA00023136"/>
    </source>
</evidence>
<dbReference type="SUPFAM" id="SSF56935">
    <property type="entry name" value="Porins"/>
    <property type="match status" value="1"/>
</dbReference>
<evidence type="ECO:0000259" key="14">
    <source>
        <dbReference type="Pfam" id="PF07715"/>
    </source>
</evidence>
<dbReference type="InterPro" id="IPR039426">
    <property type="entry name" value="TonB-dep_rcpt-like"/>
</dbReference>
<dbReference type="GO" id="GO:0009279">
    <property type="term" value="C:cell outer membrane"/>
    <property type="evidence" value="ECO:0007669"/>
    <property type="project" value="UniProtKB-SubCell"/>
</dbReference>
<organism evidence="15 16">
    <name type="scientific">Saprospira grandis (strain Lewin)</name>
    <dbReference type="NCBI Taxonomy" id="984262"/>
    <lineage>
        <taxon>Bacteria</taxon>
        <taxon>Pseudomonadati</taxon>
        <taxon>Bacteroidota</taxon>
        <taxon>Saprospiria</taxon>
        <taxon>Saprospirales</taxon>
        <taxon>Saprospiraceae</taxon>
        <taxon>Saprospira</taxon>
    </lineage>
</organism>
<dbReference type="EMBL" id="CP002831">
    <property type="protein sequence ID" value="AFC23106.1"/>
    <property type="molecule type" value="Genomic_DNA"/>
</dbReference>
<comment type="similarity">
    <text evidence="10 11">Belongs to the TonB-dependent receptor family.</text>
</comment>
<dbReference type="PANTHER" id="PTHR30069">
    <property type="entry name" value="TONB-DEPENDENT OUTER MEMBRANE RECEPTOR"/>
    <property type="match status" value="1"/>
</dbReference>